<name>W9Y3M2_9EURO</name>
<proteinExistence type="predicted"/>
<protein>
    <submittedName>
        <fullName evidence="1">Uncharacterized protein</fullName>
    </submittedName>
</protein>
<accession>W9Y3M2</accession>
<dbReference type="OrthoDB" id="1659429at2759"/>
<evidence type="ECO:0000313" key="2">
    <source>
        <dbReference type="Proteomes" id="UP000019478"/>
    </source>
</evidence>
<organism evidence="1 2">
    <name type="scientific">Capronia epimyces CBS 606.96</name>
    <dbReference type="NCBI Taxonomy" id="1182542"/>
    <lineage>
        <taxon>Eukaryota</taxon>
        <taxon>Fungi</taxon>
        <taxon>Dikarya</taxon>
        <taxon>Ascomycota</taxon>
        <taxon>Pezizomycotina</taxon>
        <taxon>Eurotiomycetes</taxon>
        <taxon>Chaetothyriomycetidae</taxon>
        <taxon>Chaetothyriales</taxon>
        <taxon>Herpotrichiellaceae</taxon>
        <taxon>Capronia</taxon>
    </lineage>
</organism>
<dbReference type="HOGENOM" id="CLU_2704581_0_0_1"/>
<sequence length="73" mass="8491">MRSCVDCRRPKTCLMSARKLAWCSSHTRPLLRVVCQGNTQRRLPPSEHQLSSYDMEHVEPVLKILHCLAKRTM</sequence>
<reference evidence="1 2" key="1">
    <citation type="submission" date="2013-03" db="EMBL/GenBank/DDBJ databases">
        <title>The Genome Sequence of Capronia epimyces CBS 606.96.</title>
        <authorList>
            <consortium name="The Broad Institute Genomics Platform"/>
            <person name="Cuomo C."/>
            <person name="de Hoog S."/>
            <person name="Gorbushina A."/>
            <person name="Walker B."/>
            <person name="Young S.K."/>
            <person name="Zeng Q."/>
            <person name="Gargeya S."/>
            <person name="Fitzgerald M."/>
            <person name="Haas B."/>
            <person name="Abouelleil A."/>
            <person name="Allen A.W."/>
            <person name="Alvarado L."/>
            <person name="Arachchi H.M."/>
            <person name="Berlin A.M."/>
            <person name="Chapman S.B."/>
            <person name="Gainer-Dewar J."/>
            <person name="Goldberg J."/>
            <person name="Griggs A."/>
            <person name="Gujja S."/>
            <person name="Hansen M."/>
            <person name="Howarth C."/>
            <person name="Imamovic A."/>
            <person name="Ireland A."/>
            <person name="Larimer J."/>
            <person name="McCowan C."/>
            <person name="Murphy C."/>
            <person name="Pearson M."/>
            <person name="Poon T.W."/>
            <person name="Priest M."/>
            <person name="Roberts A."/>
            <person name="Saif S."/>
            <person name="Shea T."/>
            <person name="Sisk P."/>
            <person name="Sykes S."/>
            <person name="Wortman J."/>
            <person name="Nusbaum C."/>
            <person name="Birren B."/>
        </authorList>
    </citation>
    <scope>NUCLEOTIDE SEQUENCE [LARGE SCALE GENOMIC DNA]</scope>
    <source>
        <strain evidence="1 2">CBS 606.96</strain>
    </source>
</reference>
<dbReference type="GeneID" id="19169035"/>
<dbReference type="RefSeq" id="XP_007733235.1">
    <property type="nucleotide sequence ID" value="XM_007735045.1"/>
</dbReference>
<dbReference type="Proteomes" id="UP000019478">
    <property type="component" value="Unassembled WGS sequence"/>
</dbReference>
<dbReference type="EMBL" id="AMGY01000004">
    <property type="protein sequence ID" value="EXJ84250.1"/>
    <property type="molecule type" value="Genomic_DNA"/>
</dbReference>
<evidence type="ECO:0000313" key="1">
    <source>
        <dbReference type="EMBL" id="EXJ84250.1"/>
    </source>
</evidence>
<gene>
    <name evidence="1" type="ORF">A1O3_04917</name>
</gene>
<comment type="caution">
    <text evidence="1">The sequence shown here is derived from an EMBL/GenBank/DDBJ whole genome shotgun (WGS) entry which is preliminary data.</text>
</comment>
<dbReference type="AlphaFoldDB" id="W9Y3M2"/>
<keyword evidence="2" id="KW-1185">Reference proteome</keyword>